<dbReference type="Pfam" id="PF21906">
    <property type="entry name" value="WHD_NrtR"/>
    <property type="match status" value="1"/>
</dbReference>
<dbReference type="GO" id="GO:0016787">
    <property type="term" value="F:hydrolase activity"/>
    <property type="evidence" value="ECO:0007669"/>
    <property type="project" value="UniProtKB-KW"/>
</dbReference>
<organism evidence="3 4">
    <name type="scientific">Nakamurella leprariae</name>
    <dbReference type="NCBI Taxonomy" id="2803911"/>
    <lineage>
        <taxon>Bacteria</taxon>
        <taxon>Bacillati</taxon>
        <taxon>Actinomycetota</taxon>
        <taxon>Actinomycetes</taxon>
        <taxon>Nakamurellales</taxon>
        <taxon>Nakamurellaceae</taxon>
        <taxon>Nakamurella</taxon>
    </lineage>
</organism>
<evidence type="ECO:0000313" key="3">
    <source>
        <dbReference type="EMBL" id="MBM9466901.1"/>
    </source>
</evidence>
<feature type="domain" description="Nudix hydrolase" evidence="2">
    <location>
        <begin position="37"/>
        <end position="171"/>
    </location>
</feature>
<evidence type="ECO:0000313" key="4">
    <source>
        <dbReference type="Proteomes" id="UP000663792"/>
    </source>
</evidence>
<sequence length="261" mass="28563">MTLLRDGYRPPGFRPTIENVGDGNRTGTVVEVLAAVFTVRPVDAPADRPEGHPALHVLLWQRAQAPDADRWALPGGPVLTDEDVDSSTRRQLAEKVDLTRVAHLEQTGVFSAPERVPGARVVASGFLGLVPQDPGRPAPRLPADTAWHPVDHLPATAFDHGGIVEQARQRLRGKLSYTNIGFALAPAEFTMAELSRIYTASLGHEVDVTNLYRILHRRRMLEPTGRTAPPGPSGGRPAAMYRFAVQRYRVTDPFAAFRPPI</sequence>
<name>A0A939BYR4_9ACTN</name>
<evidence type="ECO:0000259" key="2">
    <source>
        <dbReference type="PROSITE" id="PS51462"/>
    </source>
</evidence>
<accession>A0A939BYR4</accession>
<dbReference type="InterPro" id="IPR054105">
    <property type="entry name" value="WHD_NrtR"/>
</dbReference>
<reference evidence="3" key="1">
    <citation type="submission" date="2021-01" db="EMBL/GenBank/DDBJ databases">
        <title>YIM 132084 draft genome.</title>
        <authorList>
            <person name="An D."/>
        </authorList>
    </citation>
    <scope>NUCLEOTIDE SEQUENCE</scope>
    <source>
        <strain evidence="3">YIM 132084</strain>
    </source>
</reference>
<dbReference type="InterPro" id="IPR015797">
    <property type="entry name" value="NUDIX_hydrolase-like_dom_sf"/>
</dbReference>
<dbReference type="PANTHER" id="PTHR43736">
    <property type="entry name" value="ADP-RIBOSE PYROPHOSPHATASE"/>
    <property type="match status" value="1"/>
</dbReference>
<keyword evidence="4" id="KW-1185">Reference proteome</keyword>
<dbReference type="PROSITE" id="PS51462">
    <property type="entry name" value="NUDIX"/>
    <property type="match status" value="1"/>
</dbReference>
<comment type="caution">
    <text evidence="3">The sequence shown here is derived from an EMBL/GenBank/DDBJ whole genome shotgun (WGS) entry which is preliminary data.</text>
</comment>
<dbReference type="InterPro" id="IPR000086">
    <property type="entry name" value="NUDIX_hydrolase_dom"/>
</dbReference>
<dbReference type="EMBL" id="JAERWK010000008">
    <property type="protein sequence ID" value="MBM9466901.1"/>
    <property type="molecule type" value="Genomic_DNA"/>
</dbReference>
<dbReference type="Gene3D" id="1.10.10.10">
    <property type="entry name" value="Winged helix-like DNA-binding domain superfamily/Winged helix DNA-binding domain"/>
    <property type="match status" value="1"/>
</dbReference>
<dbReference type="SUPFAM" id="SSF55811">
    <property type="entry name" value="Nudix"/>
    <property type="match status" value="1"/>
</dbReference>
<dbReference type="SUPFAM" id="SSF46785">
    <property type="entry name" value="Winged helix' DNA-binding domain"/>
    <property type="match status" value="1"/>
</dbReference>
<feature type="region of interest" description="Disordered" evidence="1">
    <location>
        <begin position="1"/>
        <end position="20"/>
    </location>
</feature>
<dbReference type="InterPro" id="IPR036390">
    <property type="entry name" value="WH_DNA-bd_sf"/>
</dbReference>
<dbReference type="InterPro" id="IPR036388">
    <property type="entry name" value="WH-like_DNA-bd_sf"/>
</dbReference>
<dbReference type="AlphaFoldDB" id="A0A939BYR4"/>
<protein>
    <submittedName>
        <fullName evidence="3">NUDIX hydrolase</fullName>
    </submittedName>
</protein>
<dbReference type="Gene3D" id="3.90.79.10">
    <property type="entry name" value="Nucleoside Triphosphate Pyrophosphohydrolase"/>
    <property type="match status" value="1"/>
</dbReference>
<keyword evidence="3" id="KW-0378">Hydrolase</keyword>
<dbReference type="Proteomes" id="UP000663792">
    <property type="component" value="Unassembled WGS sequence"/>
</dbReference>
<proteinExistence type="predicted"/>
<dbReference type="PANTHER" id="PTHR43736:SF4">
    <property type="entry name" value="SLR1690 PROTEIN"/>
    <property type="match status" value="1"/>
</dbReference>
<dbReference type="Pfam" id="PF00293">
    <property type="entry name" value="NUDIX"/>
    <property type="match status" value="1"/>
</dbReference>
<gene>
    <name evidence="3" type="ORF">JL106_06345</name>
</gene>
<dbReference type="CDD" id="cd18873">
    <property type="entry name" value="NUDIX_NadM_like"/>
    <property type="match status" value="1"/>
</dbReference>
<evidence type="ECO:0000256" key="1">
    <source>
        <dbReference type="SAM" id="MobiDB-lite"/>
    </source>
</evidence>